<dbReference type="RefSeq" id="WP_130585416.1">
    <property type="nucleotide sequence ID" value="NZ_CP029159.1"/>
</dbReference>
<feature type="domain" description="ABC transporter" evidence="5">
    <location>
        <begin position="17"/>
        <end position="266"/>
    </location>
</feature>
<gene>
    <name evidence="6" type="ORF">STSU_032575</name>
</gene>
<sequence>MGRTDEDGQGTAPLLVVRGLRVSFPAPAGGRAVAAVRGVDLTLAAGECLAVVGESGSGKTVTGRALLGLAGPAARVTADRHELSGRDVRELDERGWRTLRGRHAGLVPQDALVSLDPLRRVGTEVTEALRTHRLAGRRDRPDRAVGLLEKVGVPEPAIRARQYPHELSGGLRQRALIAAALAAGPGLIVADEPTTALDATVQARILDLLAERRDNGAGVLLISHDLAVVARLADRVAVMHRGVVVEEGPARHLLRAPAHPYTRDLLRAVPGSGTRGTRLSSRTAQDTALDTAVPGEACGYADRCSLAVEQCRAGEPPLVRLRGDEGPLVRCPRTGEPWPEPVTVARRPAPSGGGRAEVLTAEALNASFPLPGGGRRQAVRGVSFTLSAGETLGVLGESGSGKSTVARILMGLLEPDGGRVTFLGEPWSGLRERERRGRRRSIQLVHQDPFGALDPRWTVRQVVGEAFDVAGVSRPGRAKEREGQVREVLRQVGLDDAVLHRRPRDLSGGQRQRVAVARALAPGPAVLVCDEPVSALDVSVQAQVLDLFADIQASTDVAMVFISHDIGVIHHLSDRVLVMRDGAVVEEGAADDVLLRPRTAWTRELLDAVPRAEHAWREPLVP</sequence>
<dbReference type="CDD" id="cd03257">
    <property type="entry name" value="ABC_NikE_OppD_transporters"/>
    <property type="match status" value="2"/>
</dbReference>
<protein>
    <submittedName>
        <fullName evidence="6">ABC transporter ATP-binding protein</fullName>
    </submittedName>
</protein>
<evidence type="ECO:0000256" key="3">
    <source>
        <dbReference type="ARBA" id="ARBA00022741"/>
    </source>
</evidence>
<dbReference type="NCBIfam" id="NF008453">
    <property type="entry name" value="PRK11308.1"/>
    <property type="match status" value="2"/>
</dbReference>
<keyword evidence="7" id="KW-1185">Reference proteome</keyword>
<dbReference type="InterPro" id="IPR017871">
    <property type="entry name" value="ABC_transporter-like_CS"/>
</dbReference>
<comment type="similarity">
    <text evidence="1">Belongs to the ABC transporter superfamily.</text>
</comment>
<dbReference type="GO" id="GO:0005524">
    <property type="term" value="F:ATP binding"/>
    <property type="evidence" value="ECO:0007669"/>
    <property type="project" value="UniProtKB-KW"/>
</dbReference>
<evidence type="ECO:0000313" key="7">
    <source>
        <dbReference type="Proteomes" id="UP000005940"/>
    </source>
</evidence>
<dbReference type="AlphaFoldDB" id="A0A7G3UMF2"/>
<dbReference type="InterPro" id="IPR027417">
    <property type="entry name" value="P-loop_NTPase"/>
</dbReference>
<dbReference type="Pfam" id="PF08352">
    <property type="entry name" value="oligo_HPY"/>
    <property type="match status" value="2"/>
</dbReference>
<evidence type="ECO:0000313" key="6">
    <source>
        <dbReference type="EMBL" id="QKM71148.1"/>
    </source>
</evidence>
<dbReference type="Pfam" id="PF00005">
    <property type="entry name" value="ABC_tran"/>
    <property type="match status" value="2"/>
</dbReference>
<evidence type="ECO:0000256" key="4">
    <source>
        <dbReference type="ARBA" id="ARBA00022840"/>
    </source>
</evidence>
<dbReference type="NCBIfam" id="NF007739">
    <property type="entry name" value="PRK10419.1"/>
    <property type="match status" value="2"/>
</dbReference>
<dbReference type="NCBIfam" id="TIGR01727">
    <property type="entry name" value="oligo_HPY"/>
    <property type="match status" value="1"/>
</dbReference>
<dbReference type="GO" id="GO:0015833">
    <property type="term" value="P:peptide transport"/>
    <property type="evidence" value="ECO:0007669"/>
    <property type="project" value="InterPro"/>
</dbReference>
<feature type="domain" description="ABC transporter" evidence="5">
    <location>
        <begin position="359"/>
        <end position="606"/>
    </location>
</feature>
<dbReference type="InterPro" id="IPR050319">
    <property type="entry name" value="ABC_transp_ATP-bind"/>
</dbReference>
<dbReference type="InterPro" id="IPR003593">
    <property type="entry name" value="AAA+_ATPase"/>
</dbReference>
<keyword evidence="2" id="KW-0813">Transport</keyword>
<evidence type="ECO:0000256" key="2">
    <source>
        <dbReference type="ARBA" id="ARBA00022448"/>
    </source>
</evidence>
<keyword evidence="3" id="KW-0547">Nucleotide-binding</keyword>
<dbReference type="GO" id="GO:0016887">
    <property type="term" value="F:ATP hydrolysis activity"/>
    <property type="evidence" value="ECO:0007669"/>
    <property type="project" value="InterPro"/>
</dbReference>
<dbReference type="PANTHER" id="PTHR43776:SF7">
    <property type="entry name" value="D,D-DIPEPTIDE TRANSPORT ATP-BINDING PROTEIN DDPF-RELATED"/>
    <property type="match status" value="1"/>
</dbReference>
<dbReference type="GO" id="GO:0055085">
    <property type="term" value="P:transmembrane transport"/>
    <property type="evidence" value="ECO:0007669"/>
    <property type="project" value="UniProtKB-ARBA"/>
</dbReference>
<keyword evidence="4 6" id="KW-0067">ATP-binding</keyword>
<dbReference type="PROSITE" id="PS00211">
    <property type="entry name" value="ABC_TRANSPORTER_1"/>
    <property type="match status" value="1"/>
</dbReference>
<accession>A0A7G3UMF2</accession>
<dbReference type="EMBL" id="CP029159">
    <property type="protein sequence ID" value="QKM71148.1"/>
    <property type="molecule type" value="Genomic_DNA"/>
</dbReference>
<evidence type="ECO:0000256" key="1">
    <source>
        <dbReference type="ARBA" id="ARBA00005417"/>
    </source>
</evidence>
<reference evidence="6 7" key="1">
    <citation type="journal article" date="2012" name="J. Bacteriol.">
        <title>Draft genome of Streptomyces tsukubaensis NRRL 18488, the producer of the clinically important immunosuppressant tacrolimus (FK506).</title>
        <authorList>
            <person name="Barreiro C."/>
            <person name="Prieto C."/>
            <person name="Sola-Landa A."/>
            <person name="Solera E."/>
            <person name="Martinez-Castro M."/>
            <person name="Perez-Redondo R."/>
            <person name="Garcia-Estrada C."/>
            <person name="Aparicio J.F."/>
            <person name="Fernandez-Martinez L.T."/>
            <person name="Santos-Aberturas J."/>
            <person name="Salehi-Najafabadi Z."/>
            <person name="Rodriguez-Garcia A."/>
            <person name="Tauch A."/>
            <person name="Martin J.F."/>
        </authorList>
    </citation>
    <scope>NUCLEOTIDE SEQUENCE [LARGE SCALE GENOMIC DNA]</scope>
    <source>
        <strain evidence="7">DSM 42081 / NBRC 108919 / NRRL 18488 / 9993</strain>
    </source>
</reference>
<proteinExistence type="inferred from homology"/>
<dbReference type="Proteomes" id="UP000005940">
    <property type="component" value="Chromosome"/>
</dbReference>
<name>A0A7G3UMF2_STRT9</name>
<dbReference type="SMART" id="SM00382">
    <property type="entry name" value="AAA"/>
    <property type="match status" value="2"/>
</dbReference>
<dbReference type="InterPro" id="IPR003439">
    <property type="entry name" value="ABC_transporter-like_ATP-bd"/>
</dbReference>
<dbReference type="PROSITE" id="PS50893">
    <property type="entry name" value="ABC_TRANSPORTER_2"/>
    <property type="match status" value="2"/>
</dbReference>
<dbReference type="SUPFAM" id="SSF52540">
    <property type="entry name" value="P-loop containing nucleoside triphosphate hydrolases"/>
    <property type="match status" value="2"/>
</dbReference>
<dbReference type="InterPro" id="IPR013563">
    <property type="entry name" value="Oligopep_ABC_C"/>
</dbReference>
<organism evidence="6 7">
    <name type="scientific">Streptomyces tsukubensis (strain DSM 42081 / NBRC 108919 / NRRL 18488 / 9993)</name>
    <dbReference type="NCBI Taxonomy" id="1114943"/>
    <lineage>
        <taxon>Bacteria</taxon>
        <taxon>Bacillati</taxon>
        <taxon>Actinomycetota</taxon>
        <taxon>Actinomycetes</taxon>
        <taxon>Kitasatosporales</taxon>
        <taxon>Streptomycetaceae</taxon>
        <taxon>Streptomyces</taxon>
    </lineage>
</organism>
<dbReference type="PANTHER" id="PTHR43776">
    <property type="entry name" value="TRANSPORT ATP-BINDING PROTEIN"/>
    <property type="match status" value="1"/>
</dbReference>
<evidence type="ECO:0000259" key="5">
    <source>
        <dbReference type="PROSITE" id="PS50893"/>
    </source>
</evidence>
<dbReference type="Gene3D" id="3.40.50.300">
    <property type="entry name" value="P-loop containing nucleotide triphosphate hydrolases"/>
    <property type="match status" value="2"/>
</dbReference>